<name>A0ABM3M405_BICAN</name>
<evidence type="ECO:0000256" key="4">
    <source>
        <dbReference type="SAM" id="MobiDB-lite"/>
    </source>
</evidence>
<protein>
    <submittedName>
        <fullName evidence="7">Probable basic-leucine zipper transcription factor E isoform X1</fullName>
    </submittedName>
</protein>
<evidence type="ECO:0000313" key="6">
    <source>
        <dbReference type="Proteomes" id="UP001652582"/>
    </source>
</evidence>
<gene>
    <name evidence="7" type="primary">LOC112056125</name>
</gene>
<evidence type="ECO:0000256" key="3">
    <source>
        <dbReference type="ARBA" id="ARBA00023163"/>
    </source>
</evidence>
<dbReference type="SUPFAM" id="SSF47454">
    <property type="entry name" value="A DNA-binding domain in eukaryotic transcription factors"/>
    <property type="match status" value="1"/>
</dbReference>
<feature type="domain" description="BZIP" evidence="5">
    <location>
        <begin position="59"/>
        <end position="74"/>
    </location>
</feature>
<accession>A0ABM3M405</accession>
<evidence type="ECO:0000256" key="2">
    <source>
        <dbReference type="ARBA" id="ARBA00023125"/>
    </source>
</evidence>
<feature type="region of interest" description="Disordered" evidence="4">
    <location>
        <begin position="124"/>
        <end position="170"/>
    </location>
</feature>
<dbReference type="InterPro" id="IPR004827">
    <property type="entry name" value="bZIP"/>
</dbReference>
<dbReference type="InterPro" id="IPR004826">
    <property type="entry name" value="bZIP_Maf"/>
</dbReference>
<proteinExistence type="predicted"/>
<keyword evidence="2" id="KW-0238">DNA-binding</keyword>
<dbReference type="Pfam" id="PF03131">
    <property type="entry name" value="bZIP_Maf"/>
    <property type="match status" value="1"/>
</dbReference>
<evidence type="ECO:0000313" key="7">
    <source>
        <dbReference type="RefSeq" id="XP_052746216.1"/>
    </source>
</evidence>
<keyword evidence="1" id="KW-0805">Transcription regulation</keyword>
<keyword evidence="3" id="KW-0804">Transcription</keyword>
<evidence type="ECO:0000256" key="1">
    <source>
        <dbReference type="ARBA" id="ARBA00023015"/>
    </source>
</evidence>
<dbReference type="Proteomes" id="UP001652582">
    <property type="component" value="Chromosome 27"/>
</dbReference>
<dbReference type="InterPro" id="IPR008917">
    <property type="entry name" value="TF_DNA-bd_sf"/>
</dbReference>
<dbReference type="GeneID" id="112056125"/>
<feature type="compositionally biased region" description="Low complexity" evidence="4">
    <location>
        <begin position="150"/>
        <end position="166"/>
    </location>
</feature>
<organism evidence="6 7">
    <name type="scientific">Bicyclus anynana</name>
    <name type="common">Squinting bush brown butterfly</name>
    <dbReference type="NCBI Taxonomy" id="110368"/>
    <lineage>
        <taxon>Eukaryota</taxon>
        <taxon>Metazoa</taxon>
        <taxon>Ecdysozoa</taxon>
        <taxon>Arthropoda</taxon>
        <taxon>Hexapoda</taxon>
        <taxon>Insecta</taxon>
        <taxon>Pterygota</taxon>
        <taxon>Neoptera</taxon>
        <taxon>Endopterygota</taxon>
        <taxon>Lepidoptera</taxon>
        <taxon>Glossata</taxon>
        <taxon>Ditrysia</taxon>
        <taxon>Papilionoidea</taxon>
        <taxon>Nymphalidae</taxon>
        <taxon>Satyrinae</taxon>
        <taxon>Satyrini</taxon>
        <taxon>Mycalesina</taxon>
        <taxon>Bicyclus</taxon>
    </lineage>
</organism>
<reference evidence="7" key="1">
    <citation type="submission" date="2025-08" db="UniProtKB">
        <authorList>
            <consortium name="RefSeq"/>
        </authorList>
    </citation>
    <scope>IDENTIFICATION</scope>
</reference>
<evidence type="ECO:0000259" key="5">
    <source>
        <dbReference type="PROSITE" id="PS00036"/>
    </source>
</evidence>
<feature type="compositionally biased region" description="Basic and acidic residues" evidence="4">
    <location>
        <begin position="138"/>
        <end position="147"/>
    </location>
</feature>
<dbReference type="RefSeq" id="XP_052746216.1">
    <property type="nucleotide sequence ID" value="XM_052890256.1"/>
</dbReference>
<sequence length="279" mass="32752">MDDFVKNVPSYQLDQEILDARGIGMTVEEVAGLPTCKYTQRVHELNLPEDDLAFLKMLRRRIKNRLASQNSRRRSVEHLRQLARELRAVRACRTDALSERRSLVHTRTELRNSFAKLRSHVTKVLQDRSDPTTVPDMEPERLHESHNHNHNQNHNNNQNHNHNQNHMKTATPKPIDRQIDKNIFDNQLEKNVFECRIDKLVQQSVTHMFKDKEKRICAKTVFIDKVGDVQRREGADGVLNLCVKERRSHGRKQPAPRRIAYYEHSEDVVLDLKIKKESQ</sequence>
<keyword evidence="6" id="KW-1185">Reference proteome</keyword>
<dbReference type="Gene3D" id="1.10.880.10">
    <property type="entry name" value="Transcription factor, Skn-1-like, DNA-binding domain"/>
    <property type="match status" value="1"/>
</dbReference>
<dbReference type="PROSITE" id="PS00036">
    <property type="entry name" value="BZIP_BASIC"/>
    <property type="match status" value="1"/>
</dbReference>